<evidence type="ECO:0000313" key="2">
    <source>
        <dbReference type="EMBL" id="GJT88128.1"/>
    </source>
</evidence>
<evidence type="ECO:0000256" key="1">
    <source>
        <dbReference type="SAM" id="MobiDB-lite"/>
    </source>
</evidence>
<name>A0ABQ5HJR0_9ASTR</name>
<organism evidence="2 3">
    <name type="scientific">Tanacetum coccineum</name>
    <dbReference type="NCBI Taxonomy" id="301880"/>
    <lineage>
        <taxon>Eukaryota</taxon>
        <taxon>Viridiplantae</taxon>
        <taxon>Streptophyta</taxon>
        <taxon>Embryophyta</taxon>
        <taxon>Tracheophyta</taxon>
        <taxon>Spermatophyta</taxon>
        <taxon>Magnoliopsida</taxon>
        <taxon>eudicotyledons</taxon>
        <taxon>Gunneridae</taxon>
        <taxon>Pentapetalae</taxon>
        <taxon>asterids</taxon>
        <taxon>campanulids</taxon>
        <taxon>Asterales</taxon>
        <taxon>Asteraceae</taxon>
        <taxon>Asteroideae</taxon>
        <taxon>Anthemideae</taxon>
        <taxon>Anthemidinae</taxon>
        <taxon>Tanacetum</taxon>
    </lineage>
</organism>
<reference evidence="2" key="1">
    <citation type="journal article" date="2022" name="Int. J. Mol. Sci.">
        <title>Draft Genome of Tanacetum Coccineum: Genomic Comparison of Closely Related Tanacetum-Family Plants.</title>
        <authorList>
            <person name="Yamashiro T."/>
            <person name="Shiraishi A."/>
            <person name="Nakayama K."/>
            <person name="Satake H."/>
        </authorList>
    </citation>
    <scope>NUCLEOTIDE SEQUENCE</scope>
</reference>
<feature type="region of interest" description="Disordered" evidence="1">
    <location>
        <begin position="243"/>
        <end position="268"/>
    </location>
</feature>
<accession>A0ABQ5HJR0</accession>
<protein>
    <submittedName>
        <fullName evidence="2">Uncharacterized protein</fullName>
    </submittedName>
</protein>
<gene>
    <name evidence="2" type="ORF">Tco_1069845</name>
</gene>
<proteinExistence type="predicted"/>
<feature type="region of interest" description="Disordered" evidence="1">
    <location>
        <begin position="57"/>
        <end position="79"/>
    </location>
</feature>
<sequence>MDYQCTQPSKIEICRQAEEIERQREIKERNRVHEETMQMLREMIKIQEEKRIYEEAARQEEEKRIAKEKEAAELEAKRKSQECLNIEEKSIPQASIRSRKSRIDPTLSNFTVSTKRIPLSDFIPPVTPNVKTVNSLKMGNKHLDTQKGSLESSVKDPIPIPSESDVISDGDCDDYQKRFDLKVQQLWMPSIYDENNKIRECYIIRPSAITPDLPIPDSLIMEDEHLDTIPVTESANTIKSSVEELVPTPSESADLSDGESECDVPVNDESSPTFATFSNPLFDSKDDFTSSDNESFSDEDFDYLLEEFSGELAHTDPIPPGVVDTDSEPEEEIRLAENLSYDNSSPRPPEERNSEIADTFFKSLSPHLSPFDDSDSLMRRSTYFYFLLPMTRKPPGH</sequence>
<dbReference type="EMBL" id="BQNB010019701">
    <property type="protein sequence ID" value="GJT88128.1"/>
    <property type="molecule type" value="Genomic_DNA"/>
</dbReference>
<dbReference type="Proteomes" id="UP001151760">
    <property type="component" value="Unassembled WGS sequence"/>
</dbReference>
<keyword evidence="3" id="KW-1185">Reference proteome</keyword>
<comment type="caution">
    <text evidence="2">The sequence shown here is derived from an EMBL/GenBank/DDBJ whole genome shotgun (WGS) entry which is preliminary data.</text>
</comment>
<reference evidence="2" key="2">
    <citation type="submission" date="2022-01" db="EMBL/GenBank/DDBJ databases">
        <authorList>
            <person name="Yamashiro T."/>
            <person name="Shiraishi A."/>
            <person name="Satake H."/>
            <person name="Nakayama K."/>
        </authorList>
    </citation>
    <scope>NUCLEOTIDE SEQUENCE</scope>
</reference>
<evidence type="ECO:0000313" key="3">
    <source>
        <dbReference type="Proteomes" id="UP001151760"/>
    </source>
</evidence>